<feature type="region of interest" description="Disordered" evidence="1">
    <location>
        <begin position="169"/>
        <end position="206"/>
    </location>
</feature>
<name>A0ABU9LWW8_9BACT</name>
<proteinExistence type="predicted"/>
<dbReference type="Pfam" id="PF14257">
    <property type="entry name" value="DUF4349"/>
    <property type="match status" value="1"/>
</dbReference>
<evidence type="ECO:0000259" key="3">
    <source>
        <dbReference type="Pfam" id="PF14257"/>
    </source>
</evidence>
<sequence>MKFLIIPVLLGLGLAGCSQSKSDETIALAAEPATANNQAPASSTTSQPTTVAMPDEQAVQPEVVATPKVQPGHSVAYQAELNMEVEDFDKATDRINALLEHHGAYLGTAHETRADGQRRQEMTVKVPPAQFVALVSALGRLGHIENKDIASADITADVLATAAHLQEQQTSETQLRQQLARATSPDERTHLEGEIRRQRADAATTESQLQRFGTRADWATLTLHYFQVLPTPAPQTPMHDFSPQFLTAFYRGWSVVLELVVALTNIWPLLLLMGAGGWALRRWRQRQVAA</sequence>
<keyword evidence="2" id="KW-1133">Transmembrane helix</keyword>
<comment type="caution">
    <text evidence="4">The sequence shown here is derived from an EMBL/GenBank/DDBJ whole genome shotgun (WGS) entry which is preliminary data.</text>
</comment>
<evidence type="ECO:0000256" key="2">
    <source>
        <dbReference type="SAM" id="Phobius"/>
    </source>
</evidence>
<evidence type="ECO:0000313" key="5">
    <source>
        <dbReference type="Proteomes" id="UP001479606"/>
    </source>
</evidence>
<feature type="compositionally biased region" description="Polar residues" evidence="1">
    <location>
        <begin position="169"/>
        <end position="181"/>
    </location>
</feature>
<dbReference type="PROSITE" id="PS51257">
    <property type="entry name" value="PROKAR_LIPOPROTEIN"/>
    <property type="match status" value="1"/>
</dbReference>
<feature type="region of interest" description="Disordered" evidence="1">
    <location>
        <begin position="31"/>
        <end position="53"/>
    </location>
</feature>
<dbReference type="EMBL" id="JBCEVZ010000020">
    <property type="protein sequence ID" value="MEL5994581.1"/>
    <property type="molecule type" value="Genomic_DNA"/>
</dbReference>
<dbReference type="RefSeq" id="WP_342297829.1">
    <property type="nucleotide sequence ID" value="NZ_JBCEVZ010000020.1"/>
</dbReference>
<keyword evidence="5" id="KW-1185">Reference proteome</keyword>
<feature type="transmembrane region" description="Helical" evidence="2">
    <location>
        <begin position="253"/>
        <end position="280"/>
    </location>
</feature>
<reference evidence="4 5" key="1">
    <citation type="journal article" date="2018" name="Arch. Microbiol.">
        <title>Hymenobacter segetis sp. nov., isolated from soil.</title>
        <authorList>
            <person name="Ten L.N."/>
            <person name="Lim S.J."/>
            <person name="Kim B.O."/>
            <person name="Kang I.K."/>
            <person name="Jung H.Y."/>
        </authorList>
    </citation>
    <scope>NUCLEOTIDE SEQUENCE [LARGE SCALE GENOMIC DNA]</scope>
    <source>
        <strain evidence="4 5">S7-3-11</strain>
    </source>
</reference>
<feature type="domain" description="DUF4349" evidence="3">
    <location>
        <begin position="74"/>
        <end position="280"/>
    </location>
</feature>
<accession>A0ABU9LWW8</accession>
<dbReference type="InterPro" id="IPR025645">
    <property type="entry name" value="DUF4349"/>
</dbReference>
<feature type="compositionally biased region" description="Basic and acidic residues" evidence="1">
    <location>
        <begin position="184"/>
        <end position="200"/>
    </location>
</feature>
<protein>
    <submittedName>
        <fullName evidence="4">DUF4349 domain-containing protein</fullName>
    </submittedName>
</protein>
<feature type="compositionally biased region" description="Low complexity" evidence="1">
    <location>
        <begin position="38"/>
        <end position="50"/>
    </location>
</feature>
<organism evidence="4 5">
    <name type="scientific">Hymenobacter segetis</name>
    <dbReference type="NCBI Taxonomy" id="2025509"/>
    <lineage>
        <taxon>Bacteria</taxon>
        <taxon>Pseudomonadati</taxon>
        <taxon>Bacteroidota</taxon>
        <taxon>Cytophagia</taxon>
        <taxon>Cytophagales</taxon>
        <taxon>Hymenobacteraceae</taxon>
        <taxon>Hymenobacter</taxon>
    </lineage>
</organism>
<evidence type="ECO:0000256" key="1">
    <source>
        <dbReference type="SAM" id="MobiDB-lite"/>
    </source>
</evidence>
<keyword evidence="2" id="KW-0812">Transmembrane</keyword>
<evidence type="ECO:0000313" key="4">
    <source>
        <dbReference type="EMBL" id="MEL5994581.1"/>
    </source>
</evidence>
<dbReference type="Proteomes" id="UP001479606">
    <property type="component" value="Unassembled WGS sequence"/>
</dbReference>
<gene>
    <name evidence="4" type="ORF">AAFH49_10200</name>
</gene>
<keyword evidence="2" id="KW-0472">Membrane</keyword>